<proteinExistence type="predicted"/>
<comment type="caution">
    <text evidence="1">The sequence shown here is derived from an EMBL/GenBank/DDBJ whole genome shotgun (WGS) entry which is preliminary data.</text>
</comment>
<keyword evidence="2" id="KW-1185">Reference proteome</keyword>
<protein>
    <recommendedName>
        <fullName evidence="3">DUF4595 domain-containing protein</fullName>
    </recommendedName>
</protein>
<sequence length="256" mass="29293">MRKLILLFLFLPFLNGCSKDDGQGPVQKPTISPNYNKCLLATIDDARQYGDFTYDTQDRLIGYKNRSKIQPYSYKLIYDSNNRIIRTNSYLDTTLIHYSLNTYSPAGLLAKTTNYSPSGMPANVVVFEYNSSNQLSKMTCTDSTILLFYKEYFYTNNTLLEKVYGSGGATNFQHSREYEFGSNKHIFDDFADPLEPNKKYPGNVVKYTFRDNNNVVVANQSYTTQQDFNQAGYLTKSVNTTLAGKVFTDLYTYNCK</sequence>
<dbReference type="Proteomes" id="UP000326570">
    <property type="component" value="Unassembled WGS sequence"/>
</dbReference>
<dbReference type="EMBL" id="VTWT01000002">
    <property type="protein sequence ID" value="KAA9340681.1"/>
    <property type="molecule type" value="Genomic_DNA"/>
</dbReference>
<reference evidence="1 2" key="1">
    <citation type="submission" date="2019-09" db="EMBL/GenBank/DDBJ databases">
        <title>Genome sequence of Adhaeribacter sp. M2.</title>
        <authorList>
            <person name="Srinivasan S."/>
        </authorList>
    </citation>
    <scope>NUCLEOTIDE SEQUENCE [LARGE SCALE GENOMIC DNA]</scope>
    <source>
        <strain evidence="1 2">M2</strain>
    </source>
</reference>
<name>A0A5N1J7I4_9BACT</name>
<evidence type="ECO:0000313" key="2">
    <source>
        <dbReference type="Proteomes" id="UP000326570"/>
    </source>
</evidence>
<gene>
    <name evidence="1" type="ORF">F0P94_04435</name>
</gene>
<dbReference type="AlphaFoldDB" id="A0A5N1J7I4"/>
<organism evidence="1 2">
    <name type="scientific">Adhaeribacter soli</name>
    <dbReference type="NCBI Taxonomy" id="2607655"/>
    <lineage>
        <taxon>Bacteria</taxon>
        <taxon>Pseudomonadati</taxon>
        <taxon>Bacteroidota</taxon>
        <taxon>Cytophagia</taxon>
        <taxon>Cytophagales</taxon>
        <taxon>Hymenobacteraceae</taxon>
        <taxon>Adhaeribacter</taxon>
    </lineage>
</organism>
<evidence type="ECO:0008006" key="3">
    <source>
        <dbReference type="Google" id="ProtNLM"/>
    </source>
</evidence>
<accession>A0A5N1J7I4</accession>
<evidence type="ECO:0000313" key="1">
    <source>
        <dbReference type="EMBL" id="KAA9340681.1"/>
    </source>
</evidence>
<dbReference type="RefSeq" id="WP_150902608.1">
    <property type="nucleotide sequence ID" value="NZ_VTWT01000002.1"/>
</dbReference>